<dbReference type="GO" id="GO:0005525">
    <property type="term" value="F:GTP binding"/>
    <property type="evidence" value="ECO:0007669"/>
    <property type="project" value="UniProtKB-KW"/>
</dbReference>
<comment type="caution">
    <text evidence="5">The sequence shown here is derived from an EMBL/GenBank/DDBJ whole genome shotgun (WGS) entry which is preliminary data.</text>
</comment>
<organism evidence="5 6">
    <name type="scientific">Peribacillus glennii</name>
    <dbReference type="NCBI Taxonomy" id="2303991"/>
    <lineage>
        <taxon>Bacteria</taxon>
        <taxon>Bacillati</taxon>
        <taxon>Bacillota</taxon>
        <taxon>Bacilli</taxon>
        <taxon>Bacillales</taxon>
        <taxon>Bacillaceae</taxon>
        <taxon>Peribacillus</taxon>
    </lineage>
</organism>
<dbReference type="AlphaFoldDB" id="A0A372LFX7"/>
<keyword evidence="2 5" id="KW-0548">Nucleotidyltransferase</keyword>
<keyword evidence="6" id="KW-1185">Reference proteome</keyword>
<dbReference type="GO" id="GO:0043814">
    <property type="term" value="F:phospholactate guanylyltransferase activity"/>
    <property type="evidence" value="ECO:0007669"/>
    <property type="project" value="UniProtKB-EC"/>
</dbReference>
<accession>A0A372LFX7</accession>
<keyword evidence="1 5" id="KW-0808">Transferase</keyword>
<dbReference type="InterPro" id="IPR029044">
    <property type="entry name" value="Nucleotide-diphossugar_trans"/>
</dbReference>
<evidence type="ECO:0000313" key="6">
    <source>
        <dbReference type="Proteomes" id="UP000262939"/>
    </source>
</evidence>
<dbReference type="EC" id="2.7.7.68" evidence="5"/>
<reference evidence="5 6" key="1">
    <citation type="submission" date="2018-08" db="EMBL/GenBank/DDBJ databases">
        <title>Bacillus chawlae sp. nov., Bacillus glennii sp. nov., and Bacillus saganii sp. nov. Isolated from the Vehicle Assembly Building at Kennedy Space Center where the Viking Spacecraft were Assembled.</title>
        <authorList>
            <person name="Seuylemezian A."/>
            <person name="Vaishampayan P."/>
        </authorList>
    </citation>
    <scope>NUCLEOTIDE SEQUENCE [LARGE SCALE GENOMIC DNA]</scope>
    <source>
        <strain evidence="5 6">V44-8</strain>
    </source>
</reference>
<dbReference type="Gene3D" id="3.90.550.10">
    <property type="entry name" value="Spore Coat Polysaccharide Biosynthesis Protein SpsA, Chain A"/>
    <property type="match status" value="1"/>
</dbReference>
<evidence type="ECO:0000256" key="3">
    <source>
        <dbReference type="ARBA" id="ARBA00022741"/>
    </source>
</evidence>
<protein>
    <submittedName>
        <fullName evidence="5">2-phospho-L-lactate guanylyltransferase</fullName>
        <ecNumber evidence="5">2.7.7.68</ecNumber>
    </submittedName>
</protein>
<dbReference type="Proteomes" id="UP000262939">
    <property type="component" value="Unassembled WGS sequence"/>
</dbReference>
<gene>
    <name evidence="5" type="primary">cofC</name>
    <name evidence="5" type="ORF">D0466_04405</name>
</gene>
<proteinExistence type="inferred from homology"/>
<dbReference type="NCBIfam" id="TIGR03552">
    <property type="entry name" value="F420_cofC"/>
    <property type="match status" value="1"/>
</dbReference>
<keyword evidence="3" id="KW-0547">Nucleotide-binding</keyword>
<dbReference type="PANTHER" id="PTHR40392:SF1">
    <property type="entry name" value="2-PHOSPHO-L-LACTATE GUANYLYLTRANSFERASE"/>
    <property type="match status" value="1"/>
</dbReference>
<name>A0A372LFX7_9BACI</name>
<dbReference type="InterPro" id="IPR002835">
    <property type="entry name" value="CofC"/>
</dbReference>
<sequence>MLPVIMPRQFYEEDQSMISVVVLQKPMHRSKTRLTGILSAEQRIGLAYSMLYDVLNVLSEVPSIDEFSIVTCDPNAMGLATKFGANLYYEEKVSGMNQAIKAVVDSLHERVDELLILPSDIPLITVKEIDMIITQKRQAPVTVFPCKNGTGTNGLLLTPPSAIDTAFGMYSLEKHCLSAFKAGYEYHIGTAPLLSYDIDTVTDLFMIHELGKGTKTYEYIHSQQVLDKLRLKEVVS</sequence>
<dbReference type="HAMAP" id="MF_02114">
    <property type="entry name" value="CofC"/>
    <property type="match status" value="1"/>
</dbReference>
<dbReference type="SUPFAM" id="SSF53448">
    <property type="entry name" value="Nucleotide-diphospho-sugar transferases"/>
    <property type="match status" value="1"/>
</dbReference>
<dbReference type="PANTHER" id="PTHR40392">
    <property type="entry name" value="2-PHOSPHO-L-LACTATE GUANYLYLTRANSFERASE"/>
    <property type="match status" value="1"/>
</dbReference>
<evidence type="ECO:0000256" key="1">
    <source>
        <dbReference type="ARBA" id="ARBA00022679"/>
    </source>
</evidence>
<keyword evidence="4" id="KW-0342">GTP-binding</keyword>
<evidence type="ECO:0000256" key="4">
    <source>
        <dbReference type="ARBA" id="ARBA00023134"/>
    </source>
</evidence>
<evidence type="ECO:0000256" key="2">
    <source>
        <dbReference type="ARBA" id="ARBA00022695"/>
    </source>
</evidence>
<evidence type="ECO:0000313" key="5">
    <source>
        <dbReference type="EMBL" id="RFU65157.1"/>
    </source>
</evidence>
<dbReference type="EMBL" id="QVTD01000003">
    <property type="protein sequence ID" value="RFU65157.1"/>
    <property type="molecule type" value="Genomic_DNA"/>
</dbReference>
<dbReference type="Pfam" id="PF01983">
    <property type="entry name" value="CofC"/>
    <property type="match status" value="1"/>
</dbReference>